<sequence length="114" mass="13322">MRNFILLILLIALFSCNQKFNKELWDERVDIGNYPNRKVMLDDLIENHLLKGLTYEQITDSLGTPDGMVNDTLFYNIDLDYGSDIDPVYGKNLLIYLDEDCKVTGFKVDEWKHN</sequence>
<gene>
    <name evidence="1" type="ORF">ACFQZI_12120</name>
</gene>
<comment type="caution">
    <text evidence="1">The sequence shown here is derived from an EMBL/GenBank/DDBJ whole genome shotgun (WGS) entry which is preliminary data.</text>
</comment>
<accession>A0ABW2ZHD1</accession>
<keyword evidence="2" id="KW-1185">Reference proteome</keyword>
<dbReference type="RefSeq" id="WP_377142819.1">
    <property type="nucleotide sequence ID" value="NZ_JBHTIA010000008.1"/>
</dbReference>
<evidence type="ECO:0008006" key="3">
    <source>
        <dbReference type="Google" id="ProtNLM"/>
    </source>
</evidence>
<protein>
    <recommendedName>
        <fullName evidence="3">Lipoprotein SmpA/OmlA domain-containing protein</fullName>
    </recommendedName>
</protein>
<dbReference type="PROSITE" id="PS51257">
    <property type="entry name" value="PROKAR_LIPOPROTEIN"/>
    <property type="match status" value="1"/>
</dbReference>
<evidence type="ECO:0000313" key="1">
    <source>
        <dbReference type="EMBL" id="MFD0765600.1"/>
    </source>
</evidence>
<evidence type="ECO:0000313" key="2">
    <source>
        <dbReference type="Proteomes" id="UP001597073"/>
    </source>
</evidence>
<reference evidence="2" key="1">
    <citation type="journal article" date="2019" name="Int. J. Syst. Evol. Microbiol.">
        <title>The Global Catalogue of Microorganisms (GCM) 10K type strain sequencing project: providing services to taxonomists for standard genome sequencing and annotation.</title>
        <authorList>
            <consortium name="The Broad Institute Genomics Platform"/>
            <consortium name="The Broad Institute Genome Sequencing Center for Infectious Disease"/>
            <person name="Wu L."/>
            <person name="Ma J."/>
        </authorList>
    </citation>
    <scope>NUCLEOTIDE SEQUENCE [LARGE SCALE GENOMIC DNA]</scope>
    <source>
        <strain evidence="2">CCUG 60742</strain>
    </source>
</reference>
<dbReference type="EMBL" id="JBHTIA010000008">
    <property type="protein sequence ID" value="MFD0765600.1"/>
    <property type="molecule type" value="Genomic_DNA"/>
</dbReference>
<dbReference type="Proteomes" id="UP001597073">
    <property type="component" value="Unassembled WGS sequence"/>
</dbReference>
<proteinExistence type="predicted"/>
<organism evidence="1 2">
    <name type="scientific">Mucilaginibacter lutimaris</name>
    <dbReference type="NCBI Taxonomy" id="931629"/>
    <lineage>
        <taxon>Bacteria</taxon>
        <taxon>Pseudomonadati</taxon>
        <taxon>Bacteroidota</taxon>
        <taxon>Sphingobacteriia</taxon>
        <taxon>Sphingobacteriales</taxon>
        <taxon>Sphingobacteriaceae</taxon>
        <taxon>Mucilaginibacter</taxon>
    </lineage>
</organism>
<name>A0ABW2ZHD1_9SPHI</name>